<name>A0A1X7UA17_AMPQE</name>
<dbReference type="Gene3D" id="2.120.10.80">
    <property type="entry name" value="Kelch-type beta propeller"/>
    <property type="match status" value="2"/>
</dbReference>
<keyword evidence="1" id="KW-0880">Kelch repeat</keyword>
<sequence>MQQVKEYTPSERKGHSMVRIGDHLYLWGGYQPSLPFAHDSEQKRTMSSRIEVYHLPTGRWEQKPTTGNPPLGITGYATAAIGNEIFYFGGYCNHDDCYHNSLYSLDVATLNWRELSFTDTHHGPMMKSHCGMIALQLDDGEDYLVVIGGGGPHPSTRQMDSQYSCDVLSDLERTNEVHYFCCKSNDWISPAITGDRPLPCDSFTLNSISNDTAILFGGNELNNKVYYCQFTRESASWKQLHNTSMGQWPMERSHHCSALIKSSVAGPHLLTVGGKNTSDSWLLDVDKKQWSEVSLPREVHERREHSLCTWSLSPTVHWIIEFGGKREGLLGAVLNDTTVIELIYSTEKEKWFSNVIPSDRYQERLRARALNENNVNAEDGGSEEEEGPTFKRLSCQALIEESVAERRRKMQEGRVEKNCCQIL</sequence>
<dbReference type="SUPFAM" id="SSF50965">
    <property type="entry name" value="Galactose oxidase, central domain"/>
    <property type="match status" value="1"/>
</dbReference>
<evidence type="ECO:0000256" key="1">
    <source>
        <dbReference type="ARBA" id="ARBA00022441"/>
    </source>
</evidence>
<protein>
    <submittedName>
        <fullName evidence="3">Uncharacterized protein</fullName>
    </submittedName>
</protein>
<reference evidence="4" key="1">
    <citation type="journal article" date="2010" name="Nature">
        <title>The Amphimedon queenslandica genome and the evolution of animal complexity.</title>
        <authorList>
            <person name="Srivastava M."/>
            <person name="Simakov O."/>
            <person name="Chapman J."/>
            <person name="Fahey B."/>
            <person name="Gauthier M.E."/>
            <person name="Mitros T."/>
            <person name="Richards G.S."/>
            <person name="Conaco C."/>
            <person name="Dacre M."/>
            <person name="Hellsten U."/>
            <person name="Larroux C."/>
            <person name="Putnam N.H."/>
            <person name="Stanke M."/>
            <person name="Adamska M."/>
            <person name="Darling A."/>
            <person name="Degnan S.M."/>
            <person name="Oakley T.H."/>
            <person name="Plachetzki D.C."/>
            <person name="Zhai Y."/>
            <person name="Adamski M."/>
            <person name="Calcino A."/>
            <person name="Cummins S.F."/>
            <person name="Goodstein D.M."/>
            <person name="Harris C."/>
            <person name="Jackson D.J."/>
            <person name="Leys S.P."/>
            <person name="Shu S."/>
            <person name="Woodcroft B.J."/>
            <person name="Vervoort M."/>
            <person name="Kosik K.S."/>
            <person name="Manning G."/>
            <person name="Degnan B.M."/>
            <person name="Rokhsar D.S."/>
        </authorList>
    </citation>
    <scope>NUCLEOTIDE SEQUENCE [LARGE SCALE GENOMIC DNA]</scope>
</reference>
<dbReference type="OrthoDB" id="10251809at2759"/>
<proteinExistence type="predicted"/>
<dbReference type="InterPro" id="IPR015915">
    <property type="entry name" value="Kelch-typ_b-propeller"/>
</dbReference>
<dbReference type="Proteomes" id="UP000007879">
    <property type="component" value="Unassembled WGS sequence"/>
</dbReference>
<dbReference type="InParanoid" id="A0A1X7UA17"/>
<gene>
    <name evidence="3" type="primary">105313761</name>
</gene>
<keyword evidence="2" id="KW-0677">Repeat</keyword>
<dbReference type="EnsemblMetazoa" id="Aqu2.1.24306_001">
    <property type="protein sequence ID" value="Aqu2.1.24306_001"/>
    <property type="gene ID" value="Aqu2.1.24306"/>
</dbReference>
<evidence type="ECO:0000313" key="4">
    <source>
        <dbReference type="Proteomes" id="UP000007879"/>
    </source>
</evidence>
<dbReference type="AlphaFoldDB" id="A0A1X7UA17"/>
<accession>A0A1X7UA17</accession>
<dbReference type="PANTHER" id="PTHR46228">
    <property type="entry name" value="KELCH DOMAIN-CONTAINING PROTEIN"/>
    <property type="match status" value="1"/>
</dbReference>
<dbReference type="SUPFAM" id="SSF117281">
    <property type="entry name" value="Kelch motif"/>
    <property type="match status" value="1"/>
</dbReference>
<dbReference type="InterPro" id="IPR011043">
    <property type="entry name" value="Gal_Oxase/kelch_b-propeller"/>
</dbReference>
<dbReference type="KEGG" id="aqu:105313761"/>
<keyword evidence="4" id="KW-1185">Reference proteome</keyword>
<dbReference type="Pfam" id="PF24681">
    <property type="entry name" value="Kelch_KLHDC2_KLHL20_DRC7"/>
    <property type="match status" value="2"/>
</dbReference>
<dbReference type="PANTHER" id="PTHR46228:SF2">
    <property type="entry name" value="KELCH REPEAT PROTEIN (AFU_ORTHOLOGUE AFUA_4G14350)"/>
    <property type="match status" value="1"/>
</dbReference>
<evidence type="ECO:0000256" key="2">
    <source>
        <dbReference type="ARBA" id="ARBA00022737"/>
    </source>
</evidence>
<evidence type="ECO:0000313" key="3">
    <source>
        <dbReference type="EnsemblMetazoa" id="Aqu2.1.24306_001"/>
    </source>
</evidence>
<organism evidence="3">
    <name type="scientific">Amphimedon queenslandica</name>
    <name type="common">Sponge</name>
    <dbReference type="NCBI Taxonomy" id="400682"/>
    <lineage>
        <taxon>Eukaryota</taxon>
        <taxon>Metazoa</taxon>
        <taxon>Porifera</taxon>
        <taxon>Demospongiae</taxon>
        <taxon>Heteroscleromorpha</taxon>
        <taxon>Haplosclerida</taxon>
        <taxon>Niphatidae</taxon>
        <taxon>Amphimedon</taxon>
    </lineage>
</organism>
<reference evidence="3" key="2">
    <citation type="submission" date="2017-05" db="UniProtKB">
        <authorList>
            <consortium name="EnsemblMetazoa"/>
        </authorList>
    </citation>
    <scope>IDENTIFICATION</scope>
</reference>
<dbReference type="eggNOG" id="KOG0379">
    <property type="taxonomic scope" value="Eukaryota"/>
</dbReference>
<dbReference type="EnsemblMetazoa" id="XM_011407441.2">
    <property type="protein sequence ID" value="XP_011405743.1"/>
    <property type="gene ID" value="LOC105313761"/>
</dbReference>